<keyword evidence="2" id="KW-0677">Repeat</keyword>
<name>A0A8B9RL99_ASTMX</name>
<dbReference type="Pfam" id="PF00651">
    <property type="entry name" value="BTB"/>
    <property type="match status" value="1"/>
</dbReference>
<dbReference type="PANTHER" id="PTHR45632:SF26">
    <property type="entry name" value="BTB DOMAIN-CONTAINING PROTEIN"/>
    <property type="match status" value="1"/>
</dbReference>
<evidence type="ECO:0000313" key="5">
    <source>
        <dbReference type="Proteomes" id="UP000694621"/>
    </source>
</evidence>
<dbReference type="Pfam" id="PF07707">
    <property type="entry name" value="BACK"/>
    <property type="match status" value="1"/>
</dbReference>
<reference evidence="4" key="1">
    <citation type="submission" date="2025-08" db="UniProtKB">
        <authorList>
            <consortium name="Ensembl"/>
        </authorList>
    </citation>
    <scope>IDENTIFICATION</scope>
</reference>
<dbReference type="AlphaFoldDB" id="A0A8B9RL99"/>
<dbReference type="Gene3D" id="3.30.710.10">
    <property type="entry name" value="Potassium Channel Kv1.1, Chain A"/>
    <property type="match status" value="1"/>
</dbReference>
<sequence>MCTRDMNDSAREIWSQLRLEDTLCDVVLKVDGVQFRAHKIILSACSEYFRVLMTSIHWTCSEQREYTILDVSPDIMELIIEYAYSHKTGITSKNMVDLLIAADKLDIQGLKSLCCSFLEKQLCPENCISILGFSELYSCHDLYQKAYSYTLLHFEEVIREPVENFLELTQSQLSDILDNNKLSVKQEERVFEAVMMWIDHAPQLRSKYIPVLLQKVRMGLMNPNYFLEFVMKDPLVCSNQECQPIVTRVLGTLLSICRNGPTDSFSQDPLSRPRTPSSCLFALSGWNSSFINAVECYNSNVDCWTPLSWVDIDEIPRGYYGTAVLDGHLYVLGGSNDGVYFNTVKKLNPLTQTWQQVGHMQLPRCFVTVAVLDGLIYAMGGHNGRERISSVERYDPKTNQWSLISSMQVVRSDASATALNRKIYICGGYNGRECLFTAECFDPLTNRWSFISRMQSSRSGLGVAALKNLVFAVGGCDGFRRLNSVESYNPDFDQWSIVTPMFERRSNFGIEVLNDRLFVVGGFNGVSATASAECYDAVTKEWYCVQDMVLGRSALKCSVLRGMQNIAEYSVQREVWLREMS</sequence>
<evidence type="ECO:0000256" key="2">
    <source>
        <dbReference type="ARBA" id="ARBA00022737"/>
    </source>
</evidence>
<dbReference type="Proteomes" id="UP000694621">
    <property type="component" value="Unplaced"/>
</dbReference>
<feature type="domain" description="BTB" evidence="3">
    <location>
        <begin position="24"/>
        <end position="92"/>
    </location>
</feature>
<dbReference type="InterPro" id="IPR015915">
    <property type="entry name" value="Kelch-typ_b-propeller"/>
</dbReference>
<evidence type="ECO:0000259" key="3">
    <source>
        <dbReference type="PROSITE" id="PS50097"/>
    </source>
</evidence>
<organism evidence="4 5">
    <name type="scientific">Astyanax mexicanus</name>
    <name type="common">Blind cave fish</name>
    <name type="synonym">Astyanax fasciatus mexicanus</name>
    <dbReference type="NCBI Taxonomy" id="7994"/>
    <lineage>
        <taxon>Eukaryota</taxon>
        <taxon>Metazoa</taxon>
        <taxon>Chordata</taxon>
        <taxon>Craniata</taxon>
        <taxon>Vertebrata</taxon>
        <taxon>Euteleostomi</taxon>
        <taxon>Actinopterygii</taxon>
        <taxon>Neopterygii</taxon>
        <taxon>Teleostei</taxon>
        <taxon>Ostariophysi</taxon>
        <taxon>Characiformes</taxon>
        <taxon>Characoidei</taxon>
        <taxon>Acestrorhamphidae</taxon>
        <taxon>Acestrorhamphinae</taxon>
        <taxon>Astyanax</taxon>
    </lineage>
</organism>
<dbReference type="Ensembl" id="ENSAMXT00005055077.1">
    <property type="protein sequence ID" value="ENSAMXP00005050833.1"/>
    <property type="gene ID" value="ENSAMXG00005023033.1"/>
</dbReference>
<accession>A0A8B9RL99</accession>
<dbReference type="SMART" id="SM00612">
    <property type="entry name" value="Kelch"/>
    <property type="match status" value="6"/>
</dbReference>
<protein>
    <submittedName>
        <fullName evidence="4">Kelch-like protein 10</fullName>
    </submittedName>
</protein>
<evidence type="ECO:0000256" key="1">
    <source>
        <dbReference type="ARBA" id="ARBA00022441"/>
    </source>
</evidence>
<evidence type="ECO:0000313" key="4">
    <source>
        <dbReference type="Ensembl" id="ENSAMXP00005050833.1"/>
    </source>
</evidence>
<dbReference type="PANTHER" id="PTHR45632">
    <property type="entry name" value="LD33804P"/>
    <property type="match status" value="1"/>
</dbReference>
<dbReference type="Gene3D" id="1.25.40.420">
    <property type="match status" value="1"/>
</dbReference>
<dbReference type="InterPro" id="IPR011705">
    <property type="entry name" value="BACK"/>
</dbReference>
<dbReference type="InterPro" id="IPR006652">
    <property type="entry name" value="Kelch_1"/>
</dbReference>
<dbReference type="Pfam" id="PF24681">
    <property type="entry name" value="Kelch_KLHDC2_KLHL20_DRC7"/>
    <property type="match status" value="1"/>
</dbReference>
<dbReference type="Gene3D" id="2.120.10.80">
    <property type="entry name" value="Kelch-type beta propeller"/>
    <property type="match status" value="2"/>
</dbReference>
<dbReference type="SMART" id="SM00225">
    <property type="entry name" value="BTB"/>
    <property type="match status" value="1"/>
</dbReference>
<dbReference type="PIRSF" id="PIRSF037037">
    <property type="entry name" value="Kelch-like_protein_gigaxonin"/>
    <property type="match status" value="1"/>
</dbReference>
<dbReference type="SUPFAM" id="SSF117281">
    <property type="entry name" value="Kelch motif"/>
    <property type="match status" value="1"/>
</dbReference>
<dbReference type="SUPFAM" id="SSF54695">
    <property type="entry name" value="POZ domain"/>
    <property type="match status" value="1"/>
</dbReference>
<dbReference type="InterPro" id="IPR017096">
    <property type="entry name" value="BTB-kelch_protein"/>
</dbReference>
<dbReference type="PROSITE" id="PS50097">
    <property type="entry name" value="BTB"/>
    <property type="match status" value="1"/>
</dbReference>
<dbReference type="FunFam" id="1.25.40.420:FF:000001">
    <property type="entry name" value="Kelch-like family member 12"/>
    <property type="match status" value="1"/>
</dbReference>
<dbReference type="Pfam" id="PF01344">
    <property type="entry name" value="Kelch_1"/>
    <property type="match status" value="2"/>
</dbReference>
<keyword evidence="1" id="KW-0880">Kelch repeat</keyword>
<dbReference type="InterPro" id="IPR011333">
    <property type="entry name" value="SKP1/BTB/POZ_sf"/>
</dbReference>
<dbReference type="SMART" id="SM00875">
    <property type="entry name" value="BACK"/>
    <property type="match status" value="1"/>
</dbReference>
<proteinExistence type="predicted"/>
<gene>
    <name evidence="4" type="primary">LOC103041454</name>
</gene>
<dbReference type="InterPro" id="IPR000210">
    <property type="entry name" value="BTB/POZ_dom"/>
</dbReference>